<dbReference type="UniPathway" id="UPA00359">
    <property type="reaction ID" value="UER00478"/>
</dbReference>
<protein>
    <recommendedName>
        <fullName evidence="4 12">UDP-3-O-acyl-N-acetylglucosamine deacetylase</fullName>
        <ecNumber evidence="4 12">3.5.1.108</ecNumber>
    </recommendedName>
</protein>
<dbReference type="NCBIfam" id="TIGR00325">
    <property type="entry name" value="lpxC"/>
    <property type="match status" value="1"/>
</dbReference>
<dbReference type="GO" id="GO:0103117">
    <property type="term" value="F:UDP-3-O-acyl-N-acetylglucosamine deacetylase activity"/>
    <property type="evidence" value="ECO:0007669"/>
    <property type="project" value="UniProtKB-UniRule"/>
</dbReference>
<evidence type="ECO:0000256" key="5">
    <source>
        <dbReference type="ARBA" id="ARBA00022516"/>
    </source>
</evidence>
<feature type="non-terminal residue" evidence="13">
    <location>
        <position position="1"/>
    </location>
</feature>
<comment type="pathway">
    <text evidence="3">Glycolipid biosynthesis; lipid IV(A) biosynthesis; lipid IV(A) from (3R)-3-hydroxytetradecanoyl-[acyl-carrier-protein] and UDP-N-acetyl-alpha-D-glucosamine: step 2/6.</text>
</comment>
<dbReference type="InterPro" id="IPR011334">
    <property type="entry name" value="UDP-acyl_GlcNac_deAcase_C"/>
</dbReference>
<evidence type="ECO:0000256" key="11">
    <source>
        <dbReference type="ARBA" id="ARBA00024535"/>
    </source>
</evidence>
<dbReference type="Gene3D" id="3.30.230.20">
    <property type="entry name" value="lpxc deacetylase, domain 1"/>
    <property type="match status" value="1"/>
</dbReference>
<dbReference type="Proteomes" id="UP000885792">
    <property type="component" value="Unassembled WGS sequence"/>
</dbReference>
<accession>A0A7C5Q9J3</accession>
<dbReference type="EMBL" id="DRNB01000161">
    <property type="protein sequence ID" value="HHJ64139.1"/>
    <property type="molecule type" value="Genomic_DNA"/>
</dbReference>
<reference evidence="13" key="1">
    <citation type="journal article" date="2020" name="mSystems">
        <title>Genome- and Community-Level Interaction Insights into Carbon Utilization and Element Cycling Functions of Hydrothermarchaeota in Hydrothermal Sediment.</title>
        <authorList>
            <person name="Zhou Z."/>
            <person name="Liu Y."/>
            <person name="Xu W."/>
            <person name="Pan J."/>
            <person name="Luo Z.H."/>
            <person name="Li M."/>
        </authorList>
    </citation>
    <scope>NUCLEOTIDE SEQUENCE [LARGE SCALE GENOMIC DNA]</scope>
    <source>
        <strain evidence="13">HyVt-501</strain>
    </source>
</reference>
<dbReference type="GO" id="GO:0009245">
    <property type="term" value="P:lipid A biosynthetic process"/>
    <property type="evidence" value="ECO:0007669"/>
    <property type="project" value="UniProtKB-UniRule"/>
</dbReference>
<evidence type="ECO:0000256" key="10">
    <source>
        <dbReference type="ARBA" id="ARBA00023098"/>
    </source>
</evidence>
<comment type="function">
    <text evidence="2">Catalyzes the hydrolysis of UDP-3-O-myristoyl-N-acetylglucosamine to form UDP-3-O-myristoylglucosamine and acetate, the committed step in lipid A biosynthesis.</text>
</comment>
<dbReference type="GO" id="GO:0046872">
    <property type="term" value="F:metal ion binding"/>
    <property type="evidence" value="ECO:0007669"/>
    <property type="project" value="UniProtKB-KW"/>
</dbReference>
<sequence length="267" mass="30128">KSLREKVEFEGVGIHTGEKAKLILHPEEENSGITFYRNGYRIPLSPDSVVNTFHSTDLGLNGTVVKTVEHLLATFHLLGITNLTVEVVGGCEIPIMDGSGYPFYRGLKDRVIVQSEKVEPFCVEEEITVRRGESFVRAEPAQSLEVTYEGVFREPFGRRSFTFRGNVKDIILARTFCFDHEIELIRKRGLGRGGSLENTLVIGSRKAYNRGGFRYEDEPVRHKILDLIGDLFLLGVPVLGRFFSYRGGHTTNVELIRVLHRRFASVS</sequence>
<keyword evidence="5" id="KW-0444">Lipid biosynthesis</keyword>
<keyword evidence="9" id="KW-0862">Zinc</keyword>
<evidence type="ECO:0000313" key="13">
    <source>
        <dbReference type="EMBL" id="HHJ64139.1"/>
    </source>
</evidence>
<dbReference type="AlphaFoldDB" id="A0A7C5Q9J3"/>
<evidence type="ECO:0000256" key="8">
    <source>
        <dbReference type="ARBA" id="ARBA00022801"/>
    </source>
</evidence>
<evidence type="ECO:0000256" key="1">
    <source>
        <dbReference type="ARBA" id="ARBA00001947"/>
    </source>
</evidence>
<dbReference type="Pfam" id="PF03331">
    <property type="entry name" value="LpxC"/>
    <property type="match status" value="1"/>
</dbReference>
<gene>
    <name evidence="13" type="primary">lpxC</name>
    <name evidence="13" type="ORF">ENJ61_04450</name>
</gene>
<comment type="catalytic activity">
    <reaction evidence="11">
        <text>a UDP-3-O-[(3R)-3-hydroxyacyl]-N-acetyl-alpha-D-glucosamine + H2O = a UDP-3-O-[(3R)-3-hydroxyacyl]-alpha-D-glucosamine + acetate</text>
        <dbReference type="Rhea" id="RHEA:67816"/>
        <dbReference type="ChEBI" id="CHEBI:15377"/>
        <dbReference type="ChEBI" id="CHEBI:30089"/>
        <dbReference type="ChEBI" id="CHEBI:137740"/>
        <dbReference type="ChEBI" id="CHEBI:173225"/>
        <dbReference type="EC" id="3.5.1.108"/>
    </reaction>
</comment>
<dbReference type="InterPro" id="IPR015870">
    <property type="entry name" value="UDP-acyl_N-AcGlcN_deAcase_N"/>
</dbReference>
<keyword evidence="10" id="KW-0443">Lipid metabolism</keyword>
<evidence type="ECO:0000256" key="6">
    <source>
        <dbReference type="ARBA" id="ARBA00022556"/>
    </source>
</evidence>
<name>A0A7C5Q9J3_AQUAO</name>
<dbReference type="EC" id="3.5.1.108" evidence="4 12"/>
<dbReference type="HAMAP" id="MF_00388">
    <property type="entry name" value="LpxC"/>
    <property type="match status" value="1"/>
</dbReference>
<comment type="cofactor">
    <cofactor evidence="1">
        <name>Zn(2+)</name>
        <dbReference type="ChEBI" id="CHEBI:29105"/>
    </cofactor>
</comment>
<dbReference type="PANTHER" id="PTHR33694:SF1">
    <property type="entry name" value="UDP-3-O-ACYL-N-ACETYLGLUCOSAMINE DEACETYLASE 1, MITOCHONDRIAL-RELATED"/>
    <property type="match status" value="1"/>
</dbReference>
<dbReference type="Gene3D" id="3.30.1700.10">
    <property type="entry name" value="lpxc deacetylase, domain 2"/>
    <property type="match status" value="1"/>
</dbReference>
<evidence type="ECO:0000256" key="9">
    <source>
        <dbReference type="ARBA" id="ARBA00022833"/>
    </source>
</evidence>
<dbReference type="SUPFAM" id="SSF54211">
    <property type="entry name" value="Ribosomal protein S5 domain 2-like"/>
    <property type="match status" value="2"/>
</dbReference>
<dbReference type="PANTHER" id="PTHR33694">
    <property type="entry name" value="UDP-3-O-ACYL-N-ACETYLGLUCOSAMINE DEACETYLASE 1, MITOCHONDRIAL-RELATED"/>
    <property type="match status" value="1"/>
</dbReference>
<dbReference type="InterPro" id="IPR004463">
    <property type="entry name" value="UDP-acyl_GlcNac_deAcase"/>
</dbReference>
<dbReference type="InterPro" id="IPR020568">
    <property type="entry name" value="Ribosomal_Su5_D2-typ_SF"/>
</dbReference>
<keyword evidence="8 13" id="KW-0378">Hydrolase</keyword>
<keyword evidence="7" id="KW-0479">Metal-binding</keyword>
<organism evidence="13">
    <name type="scientific">Aquifex aeolicus</name>
    <dbReference type="NCBI Taxonomy" id="63363"/>
    <lineage>
        <taxon>Bacteria</taxon>
        <taxon>Pseudomonadati</taxon>
        <taxon>Aquificota</taxon>
        <taxon>Aquificia</taxon>
        <taxon>Aquificales</taxon>
        <taxon>Aquificaceae</taxon>
        <taxon>Aquifex</taxon>
    </lineage>
</organism>
<comment type="caution">
    <text evidence="13">The sequence shown here is derived from an EMBL/GenBank/DDBJ whole genome shotgun (WGS) entry which is preliminary data.</text>
</comment>
<evidence type="ECO:0000256" key="12">
    <source>
        <dbReference type="NCBIfam" id="TIGR00325"/>
    </source>
</evidence>
<evidence type="ECO:0000256" key="3">
    <source>
        <dbReference type="ARBA" id="ARBA00005002"/>
    </source>
</evidence>
<evidence type="ECO:0000256" key="2">
    <source>
        <dbReference type="ARBA" id="ARBA00002923"/>
    </source>
</evidence>
<proteinExistence type="inferred from homology"/>
<evidence type="ECO:0000256" key="4">
    <source>
        <dbReference type="ARBA" id="ARBA00012745"/>
    </source>
</evidence>
<evidence type="ECO:0000256" key="7">
    <source>
        <dbReference type="ARBA" id="ARBA00022723"/>
    </source>
</evidence>
<keyword evidence="6" id="KW-0441">Lipid A biosynthesis</keyword>
<dbReference type="GO" id="GO:0016020">
    <property type="term" value="C:membrane"/>
    <property type="evidence" value="ECO:0007669"/>
    <property type="project" value="GOC"/>
</dbReference>